<evidence type="ECO:0000256" key="2">
    <source>
        <dbReference type="SAM" id="MobiDB-lite"/>
    </source>
</evidence>
<proteinExistence type="predicted"/>
<organism evidence="4 5">
    <name type="scientific">Variovorax beijingensis</name>
    <dbReference type="NCBI Taxonomy" id="2496117"/>
    <lineage>
        <taxon>Bacteria</taxon>
        <taxon>Pseudomonadati</taxon>
        <taxon>Pseudomonadota</taxon>
        <taxon>Betaproteobacteria</taxon>
        <taxon>Burkholderiales</taxon>
        <taxon>Comamonadaceae</taxon>
        <taxon>Variovorax</taxon>
    </lineage>
</organism>
<dbReference type="Proteomes" id="UP000319722">
    <property type="component" value="Unassembled WGS sequence"/>
</dbReference>
<keyword evidence="3" id="KW-0472">Membrane</keyword>
<evidence type="ECO:0000256" key="1">
    <source>
        <dbReference type="SAM" id="Coils"/>
    </source>
</evidence>
<protein>
    <submittedName>
        <fullName evidence="4">Uncharacterized protein DUF1003</fullName>
    </submittedName>
</protein>
<keyword evidence="3" id="KW-1133">Transmembrane helix</keyword>
<keyword evidence="3" id="KW-0812">Transmembrane</keyword>
<dbReference type="Pfam" id="PF06210">
    <property type="entry name" value="DUF1003"/>
    <property type="match status" value="1"/>
</dbReference>
<reference evidence="4 5" key="1">
    <citation type="submission" date="2019-06" db="EMBL/GenBank/DDBJ databases">
        <title>Sorghum-associated microbial communities from plants grown in Nebraska, USA.</title>
        <authorList>
            <person name="Schachtman D."/>
        </authorList>
    </citation>
    <scope>NUCLEOTIDE SEQUENCE [LARGE SCALE GENOMIC DNA]</scope>
    <source>
        <strain evidence="4 5">T529</strain>
    </source>
</reference>
<sequence length="182" mass="20657">MNDKHPTQIATTLAAEDRLRLESLRMRRRAHRQAKSAKPPTAPEHLLPPEPTRGQRLADAVAATVGSWRFIIFQSTAIVLWIVGNAMTGKGAWDPYPFILLNLLLSFQAAYTAPAIMMSQNRQSEQDRRHAETDYEINVKAELEIELLHEKIDLLKERELLALTDAVRALTRRIEGLSERPT</sequence>
<dbReference type="AlphaFoldDB" id="A0A561BE20"/>
<gene>
    <name evidence="4" type="ORF">FB547_110108</name>
</gene>
<dbReference type="EMBL" id="VIVL01000010">
    <property type="protein sequence ID" value="TWD77146.1"/>
    <property type="molecule type" value="Genomic_DNA"/>
</dbReference>
<dbReference type="InterPro" id="IPR010406">
    <property type="entry name" value="DUF1003"/>
</dbReference>
<comment type="caution">
    <text evidence="4">The sequence shown here is derived from an EMBL/GenBank/DDBJ whole genome shotgun (WGS) entry which is preliminary data.</text>
</comment>
<feature type="region of interest" description="Disordered" evidence="2">
    <location>
        <begin position="28"/>
        <end position="52"/>
    </location>
</feature>
<dbReference type="RefSeq" id="WP_145746370.1">
    <property type="nucleotide sequence ID" value="NZ_VIVL01000010.1"/>
</dbReference>
<dbReference type="OrthoDB" id="9795736at2"/>
<evidence type="ECO:0000256" key="3">
    <source>
        <dbReference type="SAM" id="Phobius"/>
    </source>
</evidence>
<name>A0A561BE20_9BURK</name>
<feature type="transmembrane region" description="Helical" evidence="3">
    <location>
        <begin position="60"/>
        <end position="84"/>
    </location>
</feature>
<feature type="transmembrane region" description="Helical" evidence="3">
    <location>
        <begin position="96"/>
        <end position="119"/>
    </location>
</feature>
<accession>A0A561BE20</accession>
<dbReference type="PANTHER" id="PTHR41386">
    <property type="entry name" value="INTEGRAL MEMBRANE PROTEIN-RELATED"/>
    <property type="match status" value="1"/>
</dbReference>
<evidence type="ECO:0000313" key="4">
    <source>
        <dbReference type="EMBL" id="TWD77146.1"/>
    </source>
</evidence>
<feature type="compositionally biased region" description="Pro residues" evidence="2">
    <location>
        <begin position="40"/>
        <end position="51"/>
    </location>
</feature>
<keyword evidence="1" id="KW-0175">Coiled coil</keyword>
<dbReference type="PANTHER" id="PTHR41386:SF1">
    <property type="entry name" value="MEMBRANE PROTEIN"/>
    <property type="match status" value="1"/>
</dbReference>
<evidence type="ECO:0000313" key="5">
    <source>
        <dbReference type="Proteomes" id="UP000319722"/>
    </source>
</evidence>
<feature type="coiled-coil region" evidence="1">
    <location>
        <begin position="138"/>
        <end position="180"/>
    </location>
</feature>